<dbReference type="GO" id="GO:0005762">
    <property type="term" value="C:mitochondrial large ribosomal subunit"/>
    <property type="evidence" value="ECO:0007669"/>
    <property type="project" value="TreeGrafter"/>
</dbReference>
<dbReference type="SUPFAM" id="SSF54686">
    <property type="entry name" value="Ribosomal protein L16p/L10e"/>
    <property type="match status" value="1"/>
</dbReference>
<comment type="similarity">
    <text evidence="1 4">Belongs to the universal ribosomal protein uL16 family.</text>
</comment>
<gene>
    <name evidence="5" type="primary">rpl16</name>
</gene>
<keyword evidence="2 4" id="KW-0689">Ribosomal protein</keyword>
<dbReference type="InterPro" id="IPR036920">
    <property type="entry name" value="Ribosomal_uL16_sf"/>
</dbReference>
<organism evidence="5">
    <name type="scientific">Gracilaria chouae</name>
    <dbReference type="NCBI Taxonomy" id="1172980"/>
    <lineage>
        <taxon>Eukaryota</taxon>
        <taxon>Rhodophyta</taxon>
        <taxon>Florideophyceae</taxon>
        <taxon>Rhodymeniophycidae</taxon>
        <taxon>Gracilariales</taxon>
        <taxon>Gracilariaceae</taxon>
        <taxon>Gracilaria</taxon>
    </lineage>
</organism>
<accession>A0A291ICE1</accession>
<dbReference type="AlphaFoldDB" id="A0A291ICE1"/>
<dbReference type="InterPro" id="IPR047873">
    <property type="entry name" value="Ribosomal_uL16"/>
</dbReference>
<dbReference type="CDD" id="cd01433">
    <property type="entry name" value="Ribosomal_L16_L10e"/>
    <property type="match status" value="1"/>
</dbReference>
<dbReference type="PANTHER" id="PTHR12220:SF13">
    <property type="entry name" value="LARGE RIBOSOMAL SUBUNIT PROTEIN UL16M"/>
    <property type="match status" value="1"/>
</dbReference>
<geneLocation type="mitochondrion" evidence="5"/>
<evidence type="ECO:0000256" key="4">
    <source>
        <dbReference type="RuleBase" id="RU004413"/>
    </source>
</evidence>
<dbReference type="Pfam" id="PF00252">
    <property type="entry name" value="Ribosomal_L16"/>
    <property type="match status" value="1"/>
</dbReference>
<proteinExistence type="inferred from homology"/>
<protein>
    <submittedName>
        <fullName evidence="5">Ribosomal protein L16</fullName>
    </submittedName>
</protein>
<keyword evidence="3 4" id="KW-0687">Ribonucleoprotein</keyword>
<name>A0A291ICE1_9FLOR</name>
<dbReference type="EMBL" id="MF351970">
    <property type="protein sequence ID" value="ATG87378.1"/>
    <property type="molecule type" value="Genomic_DNA"/>
</dbReference>
<dbReference type="Gene3D" id="3.90.1170.10">
    <property type="entry name" value="Ribosomal protein L10e/L16"/>
    <property type="match status" value="1"/>
</dbReference>
<dbReference type="PRINTS" id="PR00060">
    <property type="entry name" value="RIBOSOMALL16"/>
</dbReference>
<dbReference type="InterPro" id="IPR000114">
    <property type="entry name" value="Ribosomal_uL16_bact-type"/>
</dbReference>
<keyword evidence="5" id="KW-0496">Mitochondrion</keyword>
<reference evidence="5" key="1">
    <citation type="submission" date="2017-06" db="EMBL/GenBank/DDBJ databases">
        <title>Complete mitochondrial genome of Gracilaria chouae.</title>
        <authorList>
            <person name="Zhang L."/>
            <person name="Liu T."/>
        </authorList>
    </citation>
    <scope>NUCLEOTIDE SEQUENCE</scope>
</reference>
<dbReference type="GO" id="GO:0019843">
    <property type="term" value="F:rRNA binding"/>
    <property type="evidence" value="ECO:0007669"/>
    <property type="project" value="InterPro"/>
</dbReference>
<dbReference type="GO" id="GO:0032543">
    <property type="term" value="P:mitochondrial translation"/>
    <property type="evidence" value="ECO:0007669"/>
    <property type="project" value="TreeGrafter"/>
</dbReference>
<evidence type="ECO:0000313" key="5">
    <source>
        <dbReference type="EMBL" id="ATG87378.1"/>
    </source>
</evidence>
<dbReference type="PANTHER" id="PTHR12220">
    <property type="entry name" value="50S/60S RIBOSOMAL PROTEIN L16"/>
    <property type="match status" value="1"/>
</dbReference>
<dbReference type="InterPro" id="IPR016180">
    <property type="entry name" value="Ribosomal_uL16_dom"/>
</dbReference>
<evidence type="ECO:0000256" key="1">
    <source>
        <dbReference type="ARBA" id="ARBA00008931"/>
    </source>
</evidence>
<dbReference type="GO" id="GO:0003735">
    <property type="term" value="F:structural constituent of ribosome"/>
    <property type="evidence" value="ECO:0007669"/>
    <property type="project" value="InterPro"/>
</dbReference>
<evidence type="ECO:0000256" key="3">
    <source>
        <dbReference type="ARBA" id="ARBA00023274"/>
    </source>
</evidence>
<sequence length="137" mass="16361">MIKEKKTHNKYLLKYKQSNHILRYGCFGIKAISFGRLSEKQFSALQWSILKKLKLLTNNKKIFRFWTLLIMNLTLTKFNLESRMGKGKGSIYTQAVYIRPGMILFEFDNITEQQMRNLFNYIFKKISFKVKFIKALD</sequence>
<evidence type="ECO:0000256" key="2">
    <source>
        <dbReference type="ARBA" id="ARBA00022980"/>
    </source>
</evidence>